<reference evidence="3 4" key="1">
    <citation type="submission" date="2018-03" db="EMBL/GenBank/DDBJ databases">
        <title>Whole genome sequencing of Histamine producing bacteria.</title>
        <authorList>
            <person name="Butler K."/>
        </authorList>
    </citation>
    <scope>NUCLEOTIDE SEQUENCE [LARGE SCALE GENOMIC DNA]</scope>
    <source>
        <strain evidence="3 4">DSM 16190</strain>
    </source>
</reference>
<dbReference type="RefSeq" id="WP_107282969.1">
    <property type="nucleotide sequence ID" value="NZ_PYMC01000005.1"/>
</dbReference>
<comment type="caution">
    <text evidence="3">The sequence shown here is derived from an EMBL/GenBank/DDBJ whole genome shotgun (WGS) entry which is preliminary data.</text>
</comment>
<dbReference type="EMBL" id="PYMC01000005">
    <property type="protein sequence ID" value="PSW05329.1"/>
    <property type="molecule type" value="Genomic_DNA"/>
</dbReference>
<accession>A0A2T3MZF1</accession>
<feature type="domain" description="SPOR" evidence="2">
    <location>
        <begin position="40"/>
        <end position="118"/>
    </location>
</feature>
<dbReference type="AlphaFoldDB" id="A0A2T3MZF1"/>
<feature type="chain" id="PRO_5015580577" evidence="1">
    <location>
        <begin position="20"/>
        <end position="134"/>
    </location>
</feature>
<keyword evidence="3" id="KW-0132">Cell division</keyword>
<keyword evidence="3" id="KW-0131">Cell cycle</keyword>
<feature type="signal peptide" evidence="1">
    <location>
        <begin position="1"/>
        <end position="19"/>
    </location>
</feature>
<dbReference type="SUPFAM" id="SSF110997">
    <property type="entry name" value="Sporulation related repeat"/>
    <property type="match status" value="1"/>
</dbReference>
<dbReference type="Proteomes" id="UP000240904">
    <property type="component" value="Unassembled WGS sequence"/>
</dbReference>
<dbReference type="InterPro" id="IPR036680">
    <property type="entry name" value="SPOR-like_sf"/>
</dbReference>
<gene>
    <name evidence="3" type="ORF">C9I89_08690</name>
</gene>
<dbReference type="GO" id="GO:0051301">
    <property type="term" value="P:cell division"/>
    <property type="evidence" value="ECO:0007669"/>
    <property type="project" value="UniProtKB-KW"/>
</dbReference>
<organism evidence="3 4">
    <name type="scientific">Photobacterium lipolyticum</name>
    <dbReference type="NCBI Taxonomy" id="266810"/>
    <lineage>
        <taxon>Bacteria</taxon>
        <taxon>Pseudomonadati</taxon>
        <taxon>Pseudomonadota</taxon>
        <taxon>Gammaproteobacteria</taxon>
        <taxon>Vibrionales</taxon>
        <taxon>Vibrionaceae</taxon>
        <taxon>Photobacterium</taxon>
    </lineage>
</organism>
<name>A0A2T3MZF1_9GAMM</name>
<proteinExistence type="predicted"/>
<dbReference type="GO" id="GO:0042834">
    <property type="term" value="F:peptidoglycan binding"/>
    <property type="evidence" value="ECO:0007669"/>
    <property type="project" value="InterPro"/>
</dbReference>
<dbReference type="Gene3D" id="3.30.70.1070">
    <property type="entry name" value="Sporulation related repeat"/>
    <property type="match status" value="1"/>
</dbReference>
<dbReference type="OrthoDB" id="6189127at2"/>
<evidence type="ECO:0000256" key="1">
    <source>
        <dbReference type="SAM" id="SignalP"/>
    </source>
</evidence>
<keyword evidence="1" id="KW-0732">Signal</keyword>
<sequence length="134" mass="15292">MRKMIAALALLVLSGCSTTETTHTESQCVGAMTTQEAYGHLDPGRFTIQVLALSEERDVRGYIRDIQGQDPIWVNWKHSRGQNWYAVIYGDFASKEEAKRVIEGLSPRIRQQGPFVRSFAEVQNDKKTDVFRMR</sequence>
<dbReference type="PROSITE" id="PS51257">
    <property type="entry name" value="PROKAR_LIPOPROTEIN"/>
    <property type="match status" value="1"/>
</dbReference>
<evidence type="ECO:0000313" key="3">
    <source>
        <dbReference type="EMBL" id="PSW05329.1"/>
    </source>
</evidence>
<keyword evidence="4" id="KW-1185">Reference proteome</keyword>
<dbReference type="PROSITE" id="PS51724">
    <property type="entry name" value="SPOR"/>
    <property type="match status" value="1"/>
</dbReference>
<dbReference type="InterPro" id="IPR007730">
    <property type="entry name" value="SPOR-like_dom"/>
</dbReference>
<evidence type="ECO:0000313" key="4">
    <source>
        <dbReference type="Proteomes" id="UP000240904"/>
    </source>
</evidence>
<evidence type="ECO:0000259" key="2">
    <source>
        <dbReference type="PROSITE" id="PS51724"/>
    </source>
</evidence>
<dbReference type="Pfam" id="PF05036">
    <property type="entry name" value="SPOR"/>
    <property type="match status" value="1"/>
</dbReference>
<protein>
    <submittedName>
        <fullName evidence="3">Cell division protein DamX</fullName>
    </submittedName>
</protein>